<proteinExistence type="predicted"/>
<evidence type="ECO:0000256" key="1">
    <source>
        <dbReference type="SAM" id="MobiDB-lite"/>
    </source>
</evidence>
<organism evidence="2 3">
    <name type="scientific">Chara braunii</name>
    <name type="common">Braun's stonewort</name>
    <dbReference type="NCBI Taxonomy" id="69332"/>
    <lineage>
        <taxon>Eukaryota</taxon>
        <taxon>Viridiplantae</taxon>
        <taxon>Streptophyta</taxon>
        <taxon>Charophyceae</taxon>
        <taxon>Charales</taxon>
        <taxon>Characeae</taxon>
        <taxon>Chara</taxon>
    </lineage>
</organism>
<feature type="compositionally biased region" description="Basic and acidic residues" evidence="1">
    <location>
        <begin position="482"/>
        <end position="493"/>
    </location>
</feature>
<feature type="region of interest" description="Disordered" evidence="1">
    <location>
        <begin position="1"/>
        <end position="103"/>
    </location>
</feature>
<feature type="region of interest" description="Disordered" evidence="1">
    <location>
        <begin position="246"/>
        <end position="294"/>
    </location>
</feature>
<reference evidence="2 3" key="1">
    <citation type="journal article" date="2018" name="Cell">
        <title>The Chara Genome: Secondary Complexity and Implications for Plant Terrestrialization.</title>
        <authorList>
            <person name="Nishiyama T."/>
            <person name="Sakayama H."/>
            <person name="Vries J.D."/>
            <person name="Buschmann H."/>
            <person name="Saint-Marcoux D."/>
            <person name="Ullrich K.K."/>
            <person name="Haas F.B."/>
            <person name="Vanderstraeten L."/>
            <person name="Becker D."/>
            <person name="Lang D."/>
            <person name="Vosolsobe S."/>
            <person name="Rombauts S."/>
            <person name="Wilhelmsson P.K.I."/>
            <person name="Janitza P."/>
            <person name="Kern R."/>
            <person name="Heyl A."/>
            <person name="Rumpler F."/>
            <person name="Villalobos L.I.A.C."/>
            <person name="Clay J.M."/>
            <person name="Skokan R."/>
            <person name="Toyoda A."/>
            <person name="Suzuki Y."/>
            <person name="Kagoshima H."/>
            <person name="Schijlen E."/>
            <person name="Tajeshwar N."/>
            <person name="Catarino B."/>
            <person name="Hetherington A.J."/>
            <person name="Saltykova A."/>
            <person name="Bonnot C."/>
            <person name="Breuninger H."/>
            <person name="Symeonidi A."/>
            <person name="Radhakrishnan G.V."/>
            <person name="Van Nieuwerburgh F."/>
            <person name="Deforce D."/>
            <person name="Chang C."/>
            <person name="Karol K.G."/>
            <person name="Hedrich R."/>
            <person name="Ulvskov P."/>
            <person name="Glockner G."/>
            <person name="Delwiche C.F."/>
            <person name="Petrasek J."/>
            <person name="Van de Peer Y."/>
            <person name="Friml J."/>
            <person name="Beilby M."/>
            <person name="Dolan L."/>
            <person name="Kohara Y."/>
            <person name="Sugano S."/>
            <person name="Fujiyama A."/>
            <person name="Delaux P.-M."/>
            <person name="Quint M."/>
            <person name="TheiBen G."/>
            <person name="Hagemann M."/>
            <person name="Harholt J."/>
            <person name="Dunand C."/>
            <person name="Zachgo S."/>
            <person name="Langdale J."/>
            <person name="Maumus F."/>
            <person name="Straeten D.V.D."/>
            <person name="Gould S.B."/>
            <person name="Rensing S.A."/>
        </authorList>
    </citation>
    <scope>NUCLEOTIDE SEQUENCE [LARGE SCALE GENOMIC DNA]</scope>
    <source>
        <strain evidence="2 3">S276</strain>
    </source>
</reference>
<gene>
    <name evidence="2" type="ORF">CBR_g49715</name>
</gene>
<dbReference type="AlphaFoldDB" id="A0A388M5L1"/>
<feature type="compositionally biased region" description="Acidic residues" evidence="1">
    <location>
        <begin position="801"/>
        <end position="820"/>
    </location>
</feature>
<feature type="compositionally biased region" description="Gly residues" evidence="1">
    <location>
        <begin position="1"/>
        <end position="24"/>
    </location>
</feature>
<feature type="region of interest" description="Disordered" evidence="1">
    <location>
        <begin position="469"/>
        <end position="651"/>
    </location>
</feature>
<feature type="region of interest" description="Disordered" evidence="1">
    <location>
        <begin position="761"/>
        <end position="822"/>
    </location>
</feature>
<comment type="caution">
    <text evidence="2">The sequence shown here is derived from an EMBL/GenBank/DDBJ whole genome shotgun (WGS) entry which is preliminary data.</text>
</comment>
<dbReference type="EMBL" id="BFEA01000767">
    <property type="protein sequence ID" value="GBG89867.1"/>
    <property type="molecule type" value="Genomic_DNA"/>
</dbReference>
<name>A0A388M5L1_CHABU</name>
<protein>
    <submittedName>
        <fullName evidence="2">Uncharacterized protein</fullName>
    </submittedName>
</protein>
<feature type="compositionally biased region" description="Acidic residues" evidence="1">
    <location>
        <begin position="615"/>
        <end position="625"/>
    </location>
</feature>
<feature type="compositionally biased region" description="Basic and acidic residues" evidence="1">
    <location>
        <begin position="571"/>
        <end position="581"/>
    </location>
</feature>
<evidence type="ECO:0000313" key="2">
    <source>
        <dbReference type="EMBL" id="GBG89867.1"/>
    </source>
</evidence>
<dbReference type="Proteomes" id="UP000265515">
    <property type="component" value="Unassembled WGS sequence"/>
</dbReference>
<feature type="compositionally biased region" description="Acidic residues" evidence="1">
    <location>
        <begin position="582"/>
        <end position="596"/>
    </location>
</feature>
<evidence type="ECO:0000313" key="3">
    <source>
        <dbReference type="Proteomes" id="UP000265515"/>
    </source>
</evidence>
<sequence>MGLWGRGGEGEGGGGVGGRGGGGVRQYTGKSVVGVLGESGDGREENLAGRRNGAKRGLKRPISSGNSVRNGPCPDPTVPGFDMDPPAVSSSMNGDDDVDDDRRDKDRRWLPAKEAVSSPDRLATSTLQITRAGSGVELPPFYLHLEDLWTPAILNDSPESLDFGLPGTCIKRDEFVGLRYVCAVNNSNSGNNEDVANRGTGKLYVPRESERELKANSSSIKSVSDLFGALISPLTQSPRLQALLAQGASGRGEGSTHSPPPPLWLKDGSPTRWKDSLTANGRRENGVPSPPPLQLKDSVMAWEELPRSGLRLGGKCEGEVVALTDGPDGAGRHVSRCFPSALLPPVSAAEEDAAAAGLHVSGLATTPKSAYEAQNSCLQAVMAARGEGLRVEVAVGEPTAAAATCRVIPDWVPDDTRESARDFALDSPPSFVTLQERREGACCLFSPQCQNQEVESDMVFEEVSLLDSDEIPDIATGPRNANHGEDRASRDSADEFAGFQPAPHAQAAPPPPADERRRQGHRGEEEKGEERGSRDWSERAFGFCDEAGPAKREGGLGKKAQGTARNMSRSTAKEEGEKEGEGEGEWEDSYEEEEREENERERRNVDTAGSLVMDELAELNIEEESSCSQTEKQRWIKKSMSRRPQDKDKQSTHIWEVLWKDSSVAGGPLNKLKFETTNPGYQVVRERLQSWSSAAISSAAMSSAAKAAMVASGKLQGMVTQQRSPEEGETRTNKRDWLRKIRPKIFNGGWKGMAESAKRRLRHHPRDVTSFNGRDASAGLQHGGEVPDSCGHRSEAMAVGEGEEVAGGGEDDSDEEEEEASTIQWGSVMVEGRFLPKREGESLILKDSHFKAVILCGLDGDMWARQ</sequence>
<dbReference type="Gramene" id="GBG89867">
    <property type="protein sequence ID" value="GBG89867"/>
    <property type="gene ID" value="CBR_g49715"/>
</dbReference>
<feature type="compositionally biased region" description="Basic and acidic residues" evidence="1">
    <location>
        <begin position="513"/>
        <end position="538"/>
    </location>
</feature>
<accession>A0A388M5L1</accession>
<keyword evidence="3" id="KW-1185">Reference proteome</keyword>